<dbReference type="KEGG" id="ssub:CP968_16065"/>
<dbReference type="EMBL" id="CP023701">
    <property type="protein sequence ID" value="QEU79644.1"/>
    <property type="molecule type" value="Genomic_DNA"/>
</dbReference>
<gene>
    <name evidence="3" type="ORF">CP968_16065</name>
    <name evidence="2" type="ORF">GCM10010371_50480</name>
</gene>
<reference evidence="2" key="3">
    <citation type="submission" date="2020-09" db="EMBL/GenBank/DDBJ databases">
        <authorList>
            <person name="Sun Q."/>
            <person name="Ohkuma M."/>
        </authorList>
    </citation>
    <scope>NUCLEOTIDE SEQUENCE</scope>
    <source>
        <strain evidence="2">JCM 4834</strain>
    </source>
</reference>
<evidence type="ECO:0000313" key="3">
    <source>
        <dbReference type="EMBL" id="QEU79644.1"/>
    </source>
</evidence>
<name>A0A5P2UQ49_9ACTN</name>
<dbReference type="Proteomes" id="UP000634660">
    <property type="component" value="Unassembled WGS sequence"/>
</dbReference>
<feature type="transmembrane region" description="Helical" evidence="1">
    <location>
        <begin position="37"/>
        <end position="54"/>
    </location>
</feature>
<reference evidence="3 4" key="2">
    <citation type="submission" date="2017-09" db="EMBL/GenBank/DDBJ databases">
        <authorList>
            <person name="Lee N."/>
            <person name="Cho B.-K."/>
        </authorList>
    </citation>
    <scope>NUCLEOTIDE SEQUENCE [LARGE SCALE GENOMIC DNA]</scope>
    <source>
        <strain evidence="3 4">ATCC 27467</strain>
    </source>
</reference>
<evidence type="ECO:0000313" key="4">
    <source>
        <dbReference type="Proteomes" id="UP000326831"/>
    </source>
</evidence>
<keyword evidence="1" id="KW-0812">Transmembrane</keyword>
<keyword evidence="4" id="KW-1185">Reference proteome</keyword>
<dbReference type="EMBL" id="BMVX01000022">
    <property type="protein sequence ID" value="GGZ84578.1"/>
    <property type="molecule type" value="Genomic_DNA"/>
</dbReference>
<dbReference type="AlphaFoldDB" id="A0A5P2UQ49"/>
<feature type="transmembrane region" description="Helical" evidence="1">
    <location>
        <begin position="12"/>
        <end position="31"/>
    </location>
</feature>
<evidence type="ECO:0000256" key="1">
    <source>
        <dbReference type="SAM" id="Phobius"/>
    </source>
</evidence>
<dbReference type="RefSeq" id="WP_150518660.1">
    <property type="nucleotide sequence ID" value="NZ_BMVX01000022.1"/>
</dbReference>
<protein>
    <submittedName>
        <fullName evidence="3">Uncharacterized protein</fullName>
    </submittedName>
</protein>
<proteinExistence type="predicted"/>
<organism evidence="3 4">
    <name type="scientific">Streptomyces subrutilus</name>
    <dbReference type="NCBI Taxonomy" id="36818"/>
    <lineage>
        <taxon>Bacteria</taxon>
        <taxon>Bacillati</taxon>
        <taxon>Actinomycetota</taxon>
        <taxon>Actinomycetes</taxon>
        <taxon>Kitasatosporales</taxon>
        <taxon>Streptomycetaceae</taxon>
        <taxon>Streptomyces</taxon>
    </lineage>
</organism>
<keyword evidence="1" id="KW-1133">Transmembrane helix</keyword>
<accession>A0A5P2UQ49</accession>
<sequence length="60" mass="5984">MSQGPKTAATNLNVLLPVAYALAVVVTATLASGKVTTVVAVGGGVLLGLWFAFGRRAARG</sequence>
<keyword evidence="1" id="KW-0472">Membrane</keyword>
<evidence type="ECO:0000313" key="2">
    <source>
        <dbReference type="EMBL" id="GGZ84578.1"/>
    </source>
</evidence>
<dbReference type="Proteomes" id="UP000326831">
    <property type="component" value="Chromosome"/>
</dbReference>
<reference evidence="2" key="1">
    <citation type="journal article" date="2014" name="Int. J. Syst. Evol. Microbiol.">
        <title>Complete genome sequence of Corynebacterium casei LMG S-19264T (=DSM 44701T), isolated from a smear-ripened cheese.</title>
        <authorList>
            <consortium name="US DOE Joint Genome Institute (JGI-PGF)"/>
            <person name="Walter F."/>
            <person name="Albersmeier A."/>
            <person name="Kalinowski J."/>
            <person name="Ruckert C."/>
        </authorList>
    </citation>
    <scope>NUCLEOTIDE SEQUENCE</scope>
    <source>
        <strain evidence="2">JCM 4834</strain>
    </source>
</reference>